<evidence type="ECO:0000313" key="2">
    <source>
        <dbReference type="EMBL" id="TXR54224.1"/>
    </source>
</evidence>
<keyword evidence="3" id="KW-1185">Reference proteome</keyword>
<dbReference type="Gene3D" id="3.30.700.10">
    <property type="entry name" value="Glycoprotein, Type 4 Pilin"/>
    <property type="match status" value="1"/>
</dbReference>
<keyword evidence="1" id="KW-1133">Transmembrane helix</keyword>
<gene>
    <name evidence="2" type="ORF">FME95_06720</name>
</gene>
<dbReference type="InterPro" id="IPR012902">
    <property type="entry name" value="N_methyl_site"/>
</dbReference>
<reference evidence="2 3" key="1">
    <citation type="submission" date="2019-07" db="EMBL/GenBank/DDBJ databases">
        <title>Reinekea sp. strain SSH23 genome sequencing and assembly.</title>
        <authorList>
            <person name="Kim I."/>
        </authorList>
    </citation>
    <scope>NUCLEOTIDE SEQUENCE [LARGE SCALE GENOMIC DNA]</scope>
    <source>
        <strain evidence="2 3">SSH23</strain>
    </source>
</reference>
<protein>
    <submittedName>
        <fullName evidence="2">Prepilin-type N-terminal cleavage/methylation domain-containing protein</fullName>
    </submittedName>
</protein>
<sequence length="176" mass="19173">MHKNRGFTLVELVVVMIILGILSAFALPRFFSTSTFQNSFDQSDFINALDWTKNRAVTAHCSYEMRLTDQGWSVYRDNDCSTQLTEVGCTSSLKMVGPVNNSLASALSGTYPTVSSANSPLRLIYLATGELAVSNSLASDSCTDLPTSLTASRGTINLESNRTLSYDEATAYVEIQ</sequence>
<proteinExistence type="predicted"/>
<keyword evidence="1" id="KW-0812">Transmembrane</keyword>
<organism evidence="2 3">
    <name type="scientific">Reinekea thalattae</name>
    <dbReference type="NCBI Taxonomy" id="2593301"/>
    <lineage>
        <taxon>Bacteria</taxon>
        <taxon>Pseudomonadati</taxon>
        <taxon>Pseudomonadota</taxon>
        <taxon>Gammaproteobacteria</taxon>
        <taxon>Oceanospirillales</taxon>
        <taxon>Saccharospirillaceae</taxon>
        <taxon>Reinekea</taxon>
    </lineage>
</organism>
<dbReference type="AlphaFoldDB" id="A0A5C8Z9Z6"/>
<dbReference type="Proteomes" id="UP000321764">
    <property type="component" value="Unassembled WGS sequence"/>
</dbReference>
<dbReference type="EMBL" id="VKAD01000001">
    <property type="protein sequence ID" value="TXR54224.1"/>
    <property type="molecule type" value="Genomic_DNA"/>
</dbReference>
<dbReference type="RefSeq" id="WP_147713622.1">
    <property type="nucleotide sequence ID" value="NZ_VKAD01000001.1"/>
</dbReference>
<keyword evidence="1" id="KW-0472">Membrane</keyword>
<name>A0A5C8Z9Z6_9GAMM</name>
<accession>A0A5C8Z9Z6</accession>
<comment type="caution">
    <text evidence="2">The sequence shown here is derived from an EMBL/GenBank/DDBJ whole genome shotgun (WGS) entry which is preliminary data.</text>
</comment>
<dbReference type="OrthoDB" id="6196589at2"/>
<dbReference type="SUPFAM" id="SSF54523">
    <property type="entry name" value="Pili subunits"/>
    <property type="match status" value="1"/>
</dbReference>
<dbReference type="PROSITE" id="PS00409">
    <property type="entry name" value="PROKAR_NTER_METHYL"/>
    <property type="match status" value="1"/>
</dbReference>
<feature type="transmembrane region" description="Helical" evidence="1">
    <location>
        <begin position="12"/>
        <end position="31"/>
    </location>
</feature>
<dbReference type="NCBIfam" id="TIGR02532">
    <property type="entry name" value="IV_pilin_GFxxxE"/>
    <property type="match status" value="1"/>
</dbReference>
<evidence type="ECO:0000256" key="1">
    <source>
        <dbReference type="SAM" id="Phobius"/>
    </source>
</evidence>
<dbReference type="InterPro" id="IPR045584">
    <property type="entry name" value="Pilin-like"/>
</dbReference>
<dbReference type="Pfam" id="PF07963">
    <property type="entry name" value="N_methyl"/>
    <property type="match status" value="1"/>
</dbReference>
<evidence type="ECO:0000313" key="3">
    <source>
        <dbReference type="Proteomes" id="UP000321764"/>
    </source>
</evidence>